<gene>
    <name evidence="5" type="ORF">HMPREF9194_00017</name>
</gene>
<dbReference type="STRING" id="1125699.HMPREF9194_00017"/>
<dbReference type="OrthoDB" id="360277at2"/>
<dbReference type="GO" id="GO:0009307">
    <property type="term" value="P:DNA restriction-modification system"/>
    <property type="evidence" value="ECO:0007669"/>
    <property type="project" value="UniProtKB-KW"/>
</dbReference>
<evidence type="ECO:0000256" key="3">
    <source>
        <dbReference type="ARBA" id="ARBA00023125"/>
    </source>
</evidence>
<dbReference type="SUPFAM" id="SSF116734">
    <property type="entry name" value="DNA methylase specificity domain"/>
    <property type="match status" value="1"/>
</dbReference>
<dbReference type="Pfam" id="PF01420">
    <property type="entry name" value="Methylase_S"/>
    <property type="match status" value="1"/>
</dbReference>
<name>S3L5G0_TREMA</name>
<evidence type="ECO:0000256" key="2">
    <source>
        <dbReference type="ARBA" id="ARBA00022747"/>
    </source>
</evidence>
<evidence type="ECO:0000313" key="5">
    <source>
        <dbReference type="EMBL" id="EPF32029.1"/>
    </source>
</evidence>
<keyword evidence="3" id="KW-0238">DNA-binding</keyword>
<dbReference type="HOGENOM" id="CLU_021095_9_2_12"/>
<sequence length="192" mass="21394">MPKDWREGILSDIATVMMGQSPAGTTFNTDGIGTVFYQGRAEFGFRFPSRRLFTTQSKRMAMKGDVLVSIRAPVGDLNVAFEPCCLGRGLAAIQSNNCQSFTLYTMFVLKRVLNIYNGEGTVFGSINKDDMMNLPILIPSSQILQRFEVLVNPIDAAIETNYVENCHLQNLRDALFPRLMSGEIDVSHLKTD</sequence>
<feature type="domain" description="Type I restriction modification DNA specificity" evidence="4">
    <location>
        <begin position="2"/>
        <end position="143"/>
    </location>
</feature>
<protein>
    <recommendedName>
        <fullName evidence="4">Type I restriction modification DNA specificity domain-containing protein</fullName>
    </recommendedName>
</protein>
<dbReference type="AlphaFoldDB" id="S3L5G0"/>
<dbReference type="CDD" id="cd17495">
    <property type="entry name" value="RMtype1_S_Cep9333ORF4827P-TRD2-CR2_like"/>
    <property type="match status" value="1"/>
</dbReference>
<dbReference type="Gene3D" id="3.90.220.20">
    <property type="entry name" value="DNA methylase specificity domains"/>
    <property type="match status" value="1"/>
</dbReference>
<organism evidence="5 6">
    <name type="scientific">Treponema maltophilum ATCC 51939</name>
    <dbReference type="NCBI Taxonomy" id="1125699"/>
    <lineage>
        <taxon>Bacteria</taxon>
        <taxon>Pseudomonadati</taxon>
        <taxon>Spirochaetota</taxon>
        <taxon>Spirochaetia</taxon>
        <taxon>Spirochaetales</taxon>
        <taxon>Treponemataceae</taxon>
        <taxon>Treponema</taxon>
    </lineage>
</organism>
<accession>S3L5G0</accession>
<dbReference type="GO" id="GO:0003677">
    <property type="term" value="F:DNA binding"/>
    <property type="evidence" value="ECO:0007669"/>
    <property type="project" value="UniProtKB-KW"/>
</dbReference>
<dbReference type="EMBL" id="ATFF01000002">
    <property type="protein sequence ID" value="EPF32029.1"/>
    <property type="molecule type" value="Genomic_DNA"/>
</dbReference>
<evidence type="ECO:0000259" key="4">
    <source>
        <dbReference type="Pfam" id="PF01420"/>
    </source>
</evidence>
<dbReference type="InterPro" id="IPR000055">
    <property type="entry name" value="Restrct_endonuc_typeI_TRD"/>
</dbReference>
<evidence type="ECO:0000313" key="6">
    <source>
        <dbReference type="Proteomes" id="UP000014541"/>
    </source>
</evidence>
<proteinExistence type="inferred from homology"/>
<comment type="similarity">
    <text evidence="1">Belongs to the type-I restriction system S methylase family.</text>
</comment>
<keyword evidence="2" id="KW-0680">Restriction system</keyword>
<dbReference type="eggNOG" id="COG0732">
    <property type="taxonomic scope" value="Bacteria"/>
</dbReference>
<keyword evidence="6" id="KW-1185">Reference proteome</keyword>
<dbReference type="PANTHER" id="PTHR30408">
    <property type="entry name" value="TYPE-1 RESTRICTION ENZYME ECOKI SPECIFICITY PROTEIN"/>
    <property type="match status" value="1"/>
</dbReference>
<reference evidence="5 6" key="1">
    <citation type="submission" date="2013-04" db="EMBL/GenBank/DDBJ databases">
        <title>The Genome Sequence of Treponema maltophilum ATCC 51939.</title>
        <authorList>
            <consortium name="The Broad Institute Genomics Platform"/>
            <person name="Earl A."/>
            <person name="Ward D."/>
            <person name="Feldgarden M."/>
            <person name="Gevers D."/>
            <person name="Leonetti C."/>
            <person name="Blanton J.M."/>
            <person name="Dewhirst F.E."/>
            <person name="Izard J."/>
            <person name="Walker B."/>
            <person name="Young S."/>
            <person name="Zeng Q."/>
            <person name="Gargeya S."/>
            <person name="Fitzgerald M."/>
            <person name="Haas B."/>
            <person name="Abouelleil A."/>
            <person name="Allen A.W."/>
            <person name="Alvarado L."/>
            <person name="Arachchi H.M."/>
            <person name="Berlin A.M."/>
            <person name="Chapman S.B."/>
            <person name="Gainer-Dewar J."/>
            <person name="Goldberg J."/>
            <person name="Griggs A."/>
            <person name="Gujja S."/>
            <person name="Hansen M."/>
            <person name="Howarth C."/>
            <person name="Imamovic A."/>
            <person name="Ireland A."/>
            <person name="Larimer J."/>
            <person name="McCowan C."/>
            <person name="Murphy C."/>
            <person name="Pearson M."/>
            <person name="Poon T.W."/>
            <person name="Priest M."/>
            <person name="Roberts A."/>
            <person name="Saif S."/>
            <person name="Shea T."/>
            <person name="Sisk P."/>
            <person name="Sykes S."/>
            <person name="Wortman J."/>
            <person name="Nusbaum C."/>
            <person name="Birren B."/>
        </authorList>
    </citation>
    <scope>NUCLEOTIDE SEQUENCE [LARGE SCALE GENOMIC DNA]</scope>
    <source>
        <strain evidence="5 6">ATCC 51939</strain>
    </source>
</reference>
<comment type="caution">
    <text evidence="5">The sequence shown here is derived from an EMBL/GenBank/DDBJ whole genome shotgun (WGS) entry which is preliminary data.</text>
</comment>
<dbReference type="Proteomes" id="UP000014541">
    <property type="component" value="Unassembled WGS sequence"/>
</dbReference>
<dbReference type="InterPro" id="IPR052021">
    <property type="entry name" value="Type-I_RS_S_subunit"/>
</dbReference>
<dbReference type="REBASE" id="415897">
    <property type="entry name" value="S3.Tma51939ORF21P"/>
</dbReference>
<dbReference type="PANTHER" id="PTHR30408:SF12">
    <property type="entry name" value="TYPE I RESTRICTION ENZYME MJAVIII SPECIFICITY SUBUNIT"/>
    <property type="match status" value="1"/>
</dbReference>
<dbReference type="InterPro" id="IPR044946">
    <property type="entry name" value="Restrct_endonuc_typeI_TRD_sf"/>
</dbReference>
<evidence type="ECO:0000256" key="1">
    <source>
        <dbReference type="ARBA" id="ARBA00010923"/>
    </source>
</evidence>